<evidence type="ECO:0000313" key="2">
    <source>
        <dbReference type="EMBL" id="SEW30133.1"/>
    </source>
</evidence>
<organism evidence="2 3">
    <name type="scientific">Chryseobacterium wanjuense</name>
    <dbReference type="NCBI Taxonomy" id="356305"/>
    <lineage>
        <taxon>Bacteria</taxon>
        <taxon>Pseudomonadati</taxon>
        <taxon>Bacteroidota</taxon>
        <taxon>Flavobacteriia</taxon>
        <taxon>Flavobacteriales</taxon>
        <taxon>Weeksellaceae</taxon>
        <taxon>Chryseobacterium group</taxon>
        <taxon>Chryseobacterium</taxon>
    </lineage>
</organism>
<sequence length="439" mass="49577">MMKKLVSWLSFMTVFCFMLHSCVQDEIYSSTGPTSKEYHSKSFWKEDEKYIKNVMKIYFEHESEIKKIGGSPAWDYSMSMGKYNETFMAVPIVENGRVINTLVCARFDKKVYFRYENSERNNKFFNDIIFGKYTNYKIDSQSNKEKDSTNKGVMCGTRSVSMWYPDNESNPNGSGHWETNYYTNCYSYQDYYDPSWEQGGGGFDYNGGGGSGTDPNNPDTNQNPCEKTKSLTNNPGIQNAIQNLKNHISSNTGGELGWKFNKVGPPTPTTQNSAHSVVIGDPSSINGAYHNHTGTTLDIFSATDINTLLEIARYQDIGNTDNAFYGLIAPDDIHYLIYFNGTHADLPASGSYSDIDIDVWKIYQLRDMWNILNKDTSGIYCNNTTNTLNSKGLEKVFFDTLNKMGISSNKIVLQKIDSNNNISTVIKNNDGMTIEIPCS</sequence>
<feature type="compositionally biased region" description="Low complexity" evidence="1">
    <location>
        <begin position="213"/>
        <end position="224"/>
    </location>
</feature>
<proteinExistence type="predicted"/>
<evidence type="ECO:0000256" key="1">
    <source>
        <dbReference type="SAM" id="MobiDB-lite"/>
    </source>
</evidence>
<feature type="region of interest" description="Disordered" evidence="1">
    <location>
        <begin position="202"/>
        <end position="236"/>
    </location>
</feature>
<name>A0A1I0QS10_9FLAO</name>
<protein>
    <submittedName>
        <fullName evidence="2">Uncharacterized protein</fullName>
    </submittedName>
</protein>
<reference evidence="3" key="1">
    <citation type="submission" date="2016-10" db="EMBL/GenBank/DDBJ databases">
        <authorList>
            <person name="Varghese N."/>
            <person name="Submissions S."/>
        </authorList>
    </citation>
    <scope>NUCLEOTIDE SEQUENCE [LARGE SCALE GENOMIC DNA]</scope>
    <source>
        <strain evidence="3">DSM 17724</strain>
    </source>
</reference>
<gene>
    <name evidence="2" type="ORF">SAMN05421841_2119</name>
</gene>
<accession>A0A1I0QS10</accession>
<keyword evidence="3" id="KW-1185">Reference proteome</keyword>
<dbReference type="EMBL" id="FOIU01000001">
    <property type="protein sequence ID" value="SEW30133.1"/>
    <property type="molecule type" value="Genomic_DNA"/>
</dbReference>
<evidence type="ECO:0000313" key="3">
    <source>
        <dbReference type="Proteomes" id="UP000199469"/>
    </source>
</evidence>
<dbReference type="AlphaFoldDB" id="A0A1I0QS10"/>
<dbReference type="OrthoDB" id="1259378at2"/>
<dbReference type="RefSeq" id="WP_139176817.1">
    <property type="nucleotide sequence ID" value="NZ_FOIU01000001.1"/>
</dbReference>
<dbReference type="Proteomes" id="UP000199469">
    <property type="component" value="Unassembled WGS sequence"/>
</dbReference>
<feature type="compositionally biased region" description="Gly residues" evidence="1">
    <location>
        <begin position="202"/>
        <end position="212"/>
    </location>
</feature>
<dbReference type="STRING" id="356305.SAMN05421841_2119"/>